<dbReference type="Pfam" id="PF10585">
    <property type="entry name" value="UBA_E1_SCCH"/>
    <property type="match status" value="1"/>
</dbReference>
<protein>
    <recommendedName>
        <fullName evidence="8">SUMO-activating enzyme subunit</fullName>
    </recommendedName>
</protein>
<evidence type="ECO:0000256" key="6">
    <source>
        <dbReference type="ARBA" id="ARBA00022833"/>
    </source>
</evidence>
<feature type="active site" description="Glycyl thioester intermediate" evidence="9 12">
    <location>
        <position position="177"/>
    </location>
</feature>
<dbReference type="InterPro" id="IPR000594">
    <property type="entry name" value="ThiF_NAD_FAD-bd"/>
</dbReference>
<evidence type="ECO:0000256" key="12">
    <source>
        <dbReference type="PROSITE-ProRule" id="PRU10132"/>
    </source>
</evidence>
<dbReference type="InterPro" id="IPR033127">
    <property type="entry name" value="UBQ-activ_enz_E1_Cys_AS"/>
</dbReference>
<feature type="domain" description="THIF-type NAD/FAD binding fold" evidence="14">
    <location>
        <begin position="14"/>
        <end position="429"/>
    </location>
</feature>
<comment type="pathway">
    <text evidence="1 8">Protein modification; protein sumoylation.</text>
</comment>
<dbReference type="OrthoDB" id="10255449at2759"/>
<evidence type="ECO:0000256" key="7">
    <source>
        <dbReference type="ARBA" id="ARBA00022840"/>
    </source>
</evidence>
<keyword evidence="5 8" id="KW-0833">Ubl conjugation pathway</keyword>
<keyword evidence="3 8" id="KW-0479">Metal-binding</keyword>
<dbReference type="InterPro" id="IPR019572">
    <property type="entry name" value="UBA_E1_SCCH"/>
</dbReference>
<keyword evidence="4 8" id="KW-0547">Nucleotide-binding</keyword>
<feature type="binding site" evidence="10">
    <location>
        <begin position="120"/>
        <end position="125"/>
    </location>
    <ligand>
        <name>ATP</name>
        <dbReference type="ChEBI" id="CHEBI:30616"/>
    </ligand>
</feature>
<proteinExistence type="inferred from homology"/>
<dbReference type="Gene3D" id="3.10.290.20">
    <property type="entry name" value="Ubiquitin-like 2 activating enzyme e1b. Chain: B, domain 3"/>
    <property type="match status" value="1"/>
</dbReference>
<evidence type="ECO:0000256" key="10">
    <source>
        <dbReference type="PIRSR" id="PIRSR039133-2"/>
    </source>
</evidence>
<dbReference type="AlphaFoldDB" id="A0A5N6KU78"/>
<dbReference type="PROSITE" id="PS51257">
    <property type="entry name" value="PROKAR_LIPOPROTEIN"/>
    <property type="match status" value="1"/>
</dbReference>
<dbReference type="Proteomes" id="UP000327013">
    <property type="component" value="Unassembled WGS sequence"/>
</dbReference>
<feature type="binding site" evidence="10">
    <location>
        <position position="51"/>
    </location>
    <ligand>
        <name>ATP</name>
        <dbReference type="ChEBI" id="CHEBI:30616"/>
    </ligand>
</feature>
<feature type="domain" description="Ubiquitin-activating enzyme SCCH" evidence="15">
    <location>
        <begin position="316"/>
        <end position="374"/>
    </location>
</feature>
<comment type="caution">
    <text evidence="17">The sequence shown here is derived from an EMBL/GenBank/DDBJ whole genome shotgun (WGS) entry which is preliminary data.</text>
</comment>
<evidence type="ECO:0000313" key="17">
    <source>
        <dbReference type="EMBL" id="KAB8342743.1"/>
    </source>
</evidence>
<keyword evidence="7 8" id="KW-0067">ATP-binding</keyword>
<dbReference type="GO" id="GO:0019948">
    <property type="term" value="F:SUMO activating enzyme activity"/>
    <property type="evidence" value="ECO:0007669"/>
    <property type="project" value="UniProtKB-UniRule"/>
</dbReference>
<evidence type="ECO:0000256" key="3">
    <source>
        <dbReference type="ARBA" id="ARBA00022723"/>
    </source>
</evidence>
<accession>A0A5N6KU78</accession>
<evidence type="ECO:0000259" key="14">
    <source>
        <dbReference type="Pfam" id="PF00899"/>
    </source>
</evidence>
<dbReference type="EMBL" id="VIBQ01000012">
    <property type="protein sequence ID" value="KAB8342743.1"/>
    <property type="molecule type" value="Genomic_DNA"/>
</dbReference>
<feature type="region of interest" description="Disordered" evidence="13">
    <location>
        <begin position="559"/>
        <end position="578"/>
    </location>
</feature>
<keyword evidence="6 8" id="KW-0862">Zinc</keyword>
<evidence type="ECO:0000256" key="1">
    <source>
        <dbReference type="ARBA" id="ARBA00004718"/>
    </source>
</evidence>
<feature type="binding site" evidence="11">
    <location>
        <position position="444"/>
    </location>
    <ligand>
        <name>Zn(2+)</name>
        <dbReference type="ChEBI" id="CHEBI:29105"/>
    </ligand>
</feature>
<dbReference type="GO" id="GO:0005737">
    <property type="term" value="C:cytoplasm"/>
    <property type="evidence" value="ECO:0007669"/>
    <property type="project" value="TreeGrafter"/>
</dbReference>
<dbReference type="PANTHER" id="PTHR10953">
    <property type="entry name" value="UBIQUITIN-ACTIVATING ENZYME E1"/>
    <property type="match status" value="1"/>
</dbReference>
<dbReference type="FunFam" id="3.50.50.80:FF:000004">
    <property type="entry name" value="Ubiquitin-activating enzyme E1-like"/>
    <property type="match status" value="1"/>
</dbReference>
<dbReference type="Pfam" id="PF00899">
    <property type="entry name" value="ThiF"/>
    <property type="match status" value="1"/>
</dbReference>
<evidence type="ECO:0000256" key="4">
    <source>
        <dbReference type="ARBA" id="ARBA00022741"/>
    </source>
</evidence>
<dbReference type="GO" id="GO:0005524">
    <property type="term" value="F:ATP binding"/>
    <property type="evidence" value="ECO:0007669"/>
    <property type="project" value="UniProtKB-UniRule"/>
</dbReference>
<keyword evidence="18" id="KW-1185">Reference proteome</keyword>
<dbReference type="Gene3D" id="1.10.10.520">
    <property type="entry name" value="Ubiquitin activating enzymes (Uba3). Chain: B, domain 2"/>
    <property type="match status" value="1"/>
</dbReference>
<dbReference type="InterPro" id="IPR028077">
    <property type="entry name" value="UAE_UbL_dom"/>
</dbReference>
<feature type="binding site" evidence="11">
    <location>
        <position position="447"/>
    </location>
    <ligand>
        <name>Zn(2+)</name>
        <dbReference type="ChEBI" id="CHEBI:29105"/>
    </ligand>
</feature>
<feature type="binding site" evidence="10">
    <location>
        <begin position="27"/>
        <end position="32"/>
    </location>
    <ligand>
        <name>ATP</name>
        <dbReference type="ChEBI" id="CHEBI:30616"/>
    </ligand>
</feature>
<feature type="binding site" evidence="11">
    <location>
        <position position="161"/>
    </location>
    <ligand>
        <name>Zn(2+)</name>
        <dbReference type="ChEBI" id="CHEBI:29105"/>
    </ligand>
</feature>
<comment type="similarity">
    <text evidence="2 8">Belongs to the ubiquitin-activating E1 family.</text>
</comment>
<dbReference type="SUPFAM" id="SSF69572">
    <property type="entry name" value="Activating enzymes of the ubiquitin-like proteins"/>
    <property type="match status" value="1"/>
</dbReference>
<reference evidence="17 18" key="1">
    <citation type="submission" date="2019-06" db="EMBL/GenBank/DDBJ databases">
        <title>A chromosomal-level reference genome of Carpinus fangiana (Coryloideae, Betulaceae).</title>
        <authorList>
            <person name="Yang X."/>
            <person name="Wang Z."/>
            <person name="Zhang L."/>
            <person name="Hao G."/>
            <person name="Liu J."/>
            <person name="Yang Y."/>
        </authorList>
    </citation>
    <scope>NUCLEOTIDE SEQUENCE [LARGE SCALE GENOMIC DNA]</scope>
    <source>
        <strain evidence="17">Cfa_2016G</strain>
        <tissue evidence="17">Leaf</tissue>
    </source>
</reference>
<evidence type="ECO:0000256" key="9">
    <source>
        <dbReference type="PIRSR" id="PIRSR039133-1"/>
    </source>
</evidence>
<feature type="binding site" evidence="11">
    <location>
        <position position="164"/>
    </location>
    <ligand>
        <name>Zn(2+)</name>
        <dbReference type="ChEBI" id="CHEBI:29105"/>
    </ligand>
</feature>
<dbReference type="Pfam" id="PF14732">
    <property type="entry name" value="UAE_UbL"/>
    <property type="match status" value="1"/>
</dbReference>
<evidence type="ECO:0000259" key="16">
    <source>
        <dbReference type="Pfam" id="PF14732"/>
    </source>
</evidence>
<sequence>MPRDRFLHKSLGTLQNDIQKSRVLMVGAGGIGCELLKNLVLTGFGEIHVVDLDTIDLSNLNRQFLFRHEHIKRPKALVAKESAGPFNPNVTIEAHHANIKDPEFDVSWFQGFNIVFNALDNFEARRHVNRMCVEAEVPLIESGTTGYNGQTQVIVPGKTECYDCTGKETNNKTFPVCTIRSTPSQAIHCIVWAKSYLFAEVFGTSEDDAPDMDNTETSDNAQEVEKLRQEAQALKVLRDSMGSKDFPRMVFDKVFTEDINRLLSMEDMWKNRRKPEPLDFDKLKEEAAANVDPDIAAKDQVVWTRAQNFVVFISSLQRLSVRLEEARTRRDVGNAAAVLSFDKDDRDTLDFVAASANLRSTVFGIDSKSEFDIKQMAGNIIPAIATTNAMTAGLCVLQAFHAMREQRKIKEERNYGKTKMVFLAPYSSDRAIVSEHIRPPRPDCAICGVTRVRIEVDLSRATLKDIVDSLLKTHLAYADDLSVRLQDNDGLLYDADFDDNLEKKLRDLDIKVGSSLEIVDESDEAPRVNVVLRITAKEIAAEELPVTLLEKFEIARKPKSEPAMTNGTTNGTHGTNGHSAVLATNLKRSADEAGLEADIASKRGKVMDGAAKAEGEVIDDDGTINIEDD</sequence>
<gene>
    <name evidence="17" type="ORF">FH972_022341</name>
</gene>
<dbReference type="UniPathway" id="UPA00886"/>
<evidence type="ECO:0000313" key="18">
    <source>
        <dbReference type="Proteomes" id="UP000327013"/>
    </source>
</evidence>
<dbReference type="GO" id="GO:0016925">
    <property type="term" value="P:protein sumoylation"/>
    <property type="evidence" value="ECO:0007669"/>
    <property type="project" value="UniProtKB-UniRule"/>
</dbReference>
<evidence type="ECO:0000256" key="2">
    <source>
        <dbReference type="ARBA" id="ARBA00005673"/>
    </source>
</evidence>
<dbReference type="GO" id="GO:0031510">
    <property type="term" value="C:SUMO activating enzyme complex"/>
    <property type="evidence" value="ECO:0007669"/>
    <property type="project" value="UniProtKB-UniRule"/>
</dbReference>
<feature type="binding site" evidence="10">
    <location>
        <position position="75"/>
    </location>
    <ligand>
        <name>ATP</name>
        <dbReference type="ChEBI" id="CHEBI:30616"/>
    </ligand>
</feature>
<evidence type="ECO:0000256" key="11">
    <source>
        <dbReference type="PIRSR" id="PIRSR039133-3"/>
    </source>
</evidence>
<dbReference type="Gene3D" id="3.50.50.80">
    <property type="entry name" value="Ubiquitin-activating enzyme E1, inactive adenylation domain, subdomain 1"/>
    <property type="match status" value="1"/>
</dbReference>
<dbReference type="InterPro" id="IPR023318">
    <property type="entry name" value="Ub_act_enz_dom_a_sf"/>
</dbReference>
<organism evidence="17 18">
    <name type="scientific">Carpinus fangiana</name>
    <dbReference type="NCBI Taxonomy" id="176857"/>
    <lineage>
        <taxon>Eukaryota</taxon>
        <taxon>Viridiplantae</taxon>
        <taxon>Streptophyta</taxon>
        <taxon>Embryophyta</taxon>
        <taxon>Tracheophyta</taxon>
        <taxon>Spermatophyta</taxon>
        <taxon>Magnoliopsida</taxon>
        <taxon>eudicotyledons</taxon>
        <taxon>Gunneridae</taxon>
        <taxon>Pentapetalae</taxon>
        <taxon>rosids</taxon>
        <taxon>fabids</taxon>
        <taxon>Fagales</taxon>
        <taxon>Betulaceae</taxon>
        <taxon>Carpinus</taxon>
    </lineage>
</organism>
<dbReference type="InterPro" id="IPR045886">
    <property type="entry name" value="ThiF/MoeB/HesA"/>
</dbReference>
<evidence type="ECO:0000256" key="8">
    <source>
        <dbReference type="PIRNR" id="PIRNR039133"/>
    </source>
</evidence>
<dbReference type="InterPro" id="IPR042449">
    <property type="entry name" value="Ub-E1_IAD_1"/>
</dbReference>
<dbReference type="InterPro" id="IPR035985">
    <property type="entry name" value="Ubiquitin-activating_enz"/>
</dbReference>
<feature type="binding site" evidence="10">
    <location>
        <begin position="59"/>
        <end position="62"/>
    </location>
    <ligand>
        <name>ATP</name>
        <dbReference type="ChEBI" id="CHEBI:30616"/>
    </ligand>
</feature>
<comment type="subunit">
    <text evidence="8">Heterodimer.</text>
</comment>
<dbReference type="PROSITE" id="PS00865">
    <property type="entry name" value="UBIQUITIN_ACTIVAT_2"/>
    <property type="match status" value="1"/>
</dbReference>
<dbReference type="PIRSF" id="PIRSF039133">
    <property type="entry name" value="SUMO_E1B"/>
    <property type="match status" value="1"/>
</dbReference>
<evidence type="ECO:0000256" key="13">
    <source>
        <dbReference type="SAM" id="MobiDB-lite"/>
    </source>
</evidence>
<evidence type="ECO:0000256" key="5">
    <source>
        <dbReference type="ARBA" id="ARBA00022786"/>
    </source>
</evidence>
<feature type="domain" description="Ubiquitin/SUMO-activating enzyme ubiquitin-like" evidence="16">
    <location>
        <begin position="455"/>
        <end position="537"/>
    </location>
</feature>
<dbReference type="InterPro" id="IPR030661">
    <property type="entry name" value="Uba2"/>
</dbReference>
<dbReference type="GO" id="GO:0046872">
    <property type="term" value="F:metal ion binding"/>
    <property type="evidence" value="ECO:0007669"/>
    <property type="project" value="UniProtKB-KW"/>
</dbReference>
<evidence type="ECO:0000259" key="15">
    <source>
        <dbReference type="Pfam" id="PF10585"/>
    </source>
</evidence>
<name>A0A5N6KU78_9ROSI</name>
<dbReference type="PANTHER" id="PTHR10953:SF5">
    <property type="entry name" value="SUMO-ACTIVATING ENZYME SUBUNIT 2"/>
    <property type="match status" value="1"/>
</dbReference>
<feature type="compositionally biased region" description="Low complexity" evidence="13">
    <location>
        <begin position="565"/>
        <end position="578"/>
    </location>
</feature>